<evidence type="ECO:0000256" key="6">
    <source>
        <dbReference type="RuleBase" id="RU364060"/>
    </source>
</evidence>
<keyword evidence="4 6" id="KW-0804">Transcription</keyword>
<comment type="subcellular location">
    <subcellularLocation>
        <location evidence="1 6">Nucleus</location>
    </subcellularLocation>
</comment>
<dbReference type="InterPro" id="IPR044888">
    <property type="entry name" value="Mediatior_Med7_sf"/>
</dbReference>
<dbReference type="PANTHER" id="PTHR21428">
    <property type="entry name" value="MEDIATOR OF RNA POLYMERASE II TRANSCRIPTION SUBUNIT 7"/>
    <property type="match status" value="1"/>
</dbReference>
<dbReference type="InterPro" id="IPR037212">
    <property type="entry name" value="Med7/Med21-like"/>
</dbReference>
<dbReference type="Gene3D" id="6.10.140.200">
    <property type="match status" value="1"/>
</dbReference>
<dbReference type="STRING" id="6211.A0A068YHF7"/>
<comment type="similarity">
    <text evidence="2 6">Belongs to the Mediator complex subunit 7 family.</text>
</comment>
<dbReference type="eggNOG" id="KOG0570">
    <property type="taxonomic scope" value="Eukaryota"/>
</dbReference>
<dbReference type="AlphaFoldDB" id="A0A068YHF7"/>
<evidence type="ECO:0000313" key="7">
    <source>
        <dbReference type="EMBL" id="CDS41778.1"/>
    </source>
</evidence>
<keyword evidence="6" id="KW-0010">Activator</keyword>
<accession>A0A068YHF7</accession>
<gene>
    <name evidence="7" type="ORF">EmuJ_000945800</name>
</gene>
<protein>
    <recommendedName>
        <fullName evidence="6">Mediator of RNA polymerase II transcription subunit 7</fullName>
    </recommendedName>
</protein>
<keyword evidence="8" id="KW-1185">Reference proteome</keyword>
<organism evidence="7 8">
    <name type="scientific">Echinococcus multilocularis</name>
    <name type="common">Fox tapeworm</name>
    <dbReference type="NCBI Taxonomy" id="6211"/>
    <lineage>
        <taxon>Eukaryota</taxon>
        <taxon>Metazoa</taxon>
        <taxon>Spiralia</taxon>
        <taxon>Lophotrochozoa</taxon>
        <taxon>Platyhelminthes</taxon>
        <taxon>Cestoda</taxon>
        <taxon>Eucestoda</taxon>
        <taxon>Cyclophyllidea</taxon>
        <taxon>Taeniidae</taxon>
        <taxon>Echinococcus</taxon>
    </lineage>
</organism>
<evidence type="ECO:0000256" key="1">
    <source>
        <dbReference type="ARBA" id="ARBA00004123"/>
    </source>
</evidence>
<reference evidence="7" key="1">
    <citation type="journal article" date="2013" name="Nature">
        <title>The genomes of four tapeworm species reveal adaptations to parasitism.</title>
        <authorList>
            <person name="Tsai I.J."/>
            <person name="Zarowiecki M."/>
            <person name="Holroyd N."/>
            <person name="Garciarrubio A."/>
            <person name="Sanchez-Flores A."/>
            <person name="Brooks K.L."/>
            <person name="Tracey A."/>
            <person name="Bobes R.J."/>
            <person name="Fragoso G."/>
            <person name="Sciutto E."/>
            <person name="Aslett M."/>
            <person name="Beasley H."/>
            <person name="Bennett H.M."/>
            <person name="Cai J."/>
            <person name="Camicia F."/>
            <person name="Clark R."/>
            <person name="Cucher M."/>
            <person name="De Silva N."/>
            <person name="Day T.A."/>
            <person name="Deplazes P."/>
            <person name="Estrada K."/>
            <person name="Fernandez C."/>
            <person name="Holland P.W."/>
            <person name="Hou J."/>
            <person name="Hu S."/>
            <person name="Huckvale T."/>
            <person name="Hung S.S."/>
            <person name="Kamenetzky L."/>
            <person name="Keane J.A."/>
            <person name="Kiss F."/>
            <person name="Koziol U."/>
            <person name="Lambert O."/>
            <person name="Liu K."/>
            <person name="Luo X."/>
            <person name="Luo Y."/>
            <person name="Macchiaroli N."/>
            <person name="Nichol S."/>
            <person name="Paps J."/>
            <person name="Parkinson J."/>
            <person name="Pouchkina-Stantcheva N."/>
            <person name="Riddiford N."/>
            <person name="Rosenzvit M."/>
            <person name="Salinas G."/>
            <person name="Wasmuth J.D."/>
            <person name="Zamanian M."/>
            <person name="Zheng Y."/>
            <person name="Cai X."/>
            <person name="Soberon X."/>
            <person name="Olson P.D."/>
            <person name="Laclette J.P."/>
            <person name="Brehm K."/>
            <person name="Berriman M."/>
            <person name="Garciarrubio A."/>
            <person name="Bobes R.J."/>
            <person name="Fragoso G."/>
            <person name="Sanchez-Flores A."/>
            <person name="Estrada K."/>
            <person name="Cevallos M.A."/>
            <person name="Morett E."/>
            <person name="Gonzalez V."/>
            <person name="Portillo T."/>
            <person name="Ochoa-Leyva A."/>
            <person name="Jose M.V."/>
            <person name="Sciutto E."/>
            <person name="Landa A."/>
            <person name="Jimenez L."/>
            <person name="Valdes V."/>
            <person name="Carrero J.C."/>
            <person name="Larralde C."/>
            <person name="Morales-Montor J."/>
            <person name="Limon-Lason J."/>
            <person name="Soberon X."/>
            <person name="Laclette J.P."/>
        </authorList>
    </citation>
    <scope>NUCLEOTIDE SEQUENCE [LARGE SCALE GENOMIC DNA]</scope>
</reference>
<dbReference type="Pfam" id="PF05983">
    <property type="entry name" value="Med7"/>
    <property type="match status" value="1"/>
</dbReference>
<name>A0A068YHF7_ECHMU</name>
<evidence type="ECO:0000256" key="3">
    <source>
        <dbReference type="ARBA" id="ARBA00023015"/>
    </source>
</evidence>
<dbReference type="GO" id="GO:0016592">
    <property type="term" value="C:mediator complex"/>
    <property type="evidence" value="ECO:0007669"/>
    <property type="project" value="InterPro"/>
</dbReference>
<dbReference type="SUPFAM" id="SSF140718">
    <property type="entry name" value="Mediator hinge subcomplex-like"/>
    <property type="match status" value="1"/>
</dbReference>
<keyword evidence="5 6" id="KW-0539">Nucleus</keyword>
<evidence type="ECO:0000256" key="4">
    <source>
        <dbReference type="ARBA" id="ARBA00023163"/>
    </source>
</evidence>
<dbReference type="OrthoDB" id="10253553at2759"/>
<reference evidence="7" key="2">
    <citation type="submission" date="2015-11" db="EMBL/GenBank/DDBJ databases">
        <authorList>
            <person name="Zhang Y."/>
            <person name="Guo Z."/>
        </authorList>
    </citation>
    <scope>NUCLEOTIDE SEQUENCE</scope>
</reference>
<proteinExistence type="inferred from homology"/>
<dbReference type="GO" id="GO:0003712">
    <property type="term" value="F:transcription coregulator activity"/>
    <property type="evidence" value="ECO:0007669"/>
    <property type="project" value="InterPro"/>
</dbReference>
<dbReference type="OMA" id="YLVRANE"/>
<dbReference type="EMBL" id="LN902842">
    <property type="protein sequence ID" value="CDS41778.1"/>
    <property type="molecule type" value="Genomic_DNA"/>
</dbReference>
<evidence type="ECO:0000256" key="2">
    <source>
        <dbReference type="ARBA" id="ARBA00009994"/>
    </source>
</evidence>
<comment type="function">
    <text evidence="6">Component of the Mediator complex, a coactivator involved in the regulated transcription of nearly all RNA polymerase II-dependent genes. Mediator functions as a bridge to convey information from gene-specific regulatory proteins to the basal RNA polymerase II transcription machinery.</text>
</comment>
<evidence type="ECO:0000313" key="8">
    <source>
        <dbReference type="Proteomes" id="UP000017246"/>
    </source>
</evidence>
<dbReference type="Proteomes" id="UP000017246">
    <property type="component" value="Unassembled WGS sequence"/>
</dbReference>
<evidence type="ECO:0000256" key="5">
    <source>
        <dbReference type="ARBA" id="ARBA00023242"/>
    </source>
</evidence>
<dbReference type="InterPro" id="IPR009244">
    <property type="entry name" value="Mediatior_Med7"/>
</dbReference>
<sequence length="341" mass="38306">MTIRIGSARERLINYPILLSKCAKETKSYAKCIRSQVEVKHAVCEKEFLVLLGYMNRMPEGPSHVSLFPIPPWELINKYTDSAVARGTAPPPPQIPSSTSYQTFGIQYNTDDPILRPLESFGFRRIYPQTCSRKAELKKLNFSILANYLDLLDIITRDPSSLRRKEKLDHIGQLFINMHHLLNEYRPHQARDLLREMLTYQVKIAKETVHLGEQYLVRANETLSTAAQAISSDLPPTSGTSVSFEDLGPDLDCLLSGIQADMKNNPPAANIKMCEDNVDPTNPFSSPSSPCENAKDGQTDAALDPCIWSFLQQKKSGFKSFSANEFTEHRVLAAEARAFVL</sequence>
<keyword evidence="3 6" id="KW-0805">Transcription regulation</keyword>
<comment type="subunit">
    <text evidence="6">Component of the Mediator complex.</text>
</comment>
<dbReference type="PANTHER" id="PTHR21428:SF11">
    <property type="entry name" value="MEDIATOR OF RNA POLYMERASE II TRANSCRIPTION SUBUNIT 7"/>
    <property type="match status" value="1"/>
</dbReference>
<dbReference type="GO" id="GO:0006357">
    <property type="term" value="P:regulation of transcription by RNA polymerase II"/>
    <property type="evidence" value="ECO:0007669"/>
    <property type="project" value="InterPro"/>
</dbReference>
<dbReference type="GO" id="GO:0070847">
    <property type="term" value="C:core mediator complex"/>
    <property type="evidence" value="ECO:0007669"/>
    <property type="project" value="TreeGrafter"/>
</dbReference>